<proteinExistence type="predicted"/>
<gene>
    <name evidence="1" type="ORF">EJ02DRAFT_460541</name>
</gene>
<protein>
    <submittedName>
        <fullName evidence="1">DUF924-domain-containing protein</fullName>
    </submittedName>
</protein>
<dbReference type="EMBL" id="ML976293">
    <property type="protein sequence ID" value="KAF1935253.1"/>
    <property type="molecule type" value="Genomic_DNA"/>
</dbReference>
<accession>A0A6A5S5Q8</accession>
<dbReference type="OrthoDB" id="414698at2759"/>
<dbReference type="Gene3D" id="1.20.58.320">
    <property type="entry name" value="TPR-like"/>
    <property type="match status" value="1"/>
</dbReference>
<organism evidence="1 2">
    <name type="scientific">Clathrospora elynae</name>
    <dbReference type="NCBI Taxonomy" id="706981"/>
    <lineage>
        <taxon>Eukaryota</taxon>
        <taxon>Fungi</taxon>
        <taxon>Dikarya</taxon>
        <taxon>Ascomycota</taxon>
        <taxon>Pezizomycotina</taxon>
        <taxon>Dothideomycetes</taxon>
        <taxon>Pleosporomycetidae</taxon>
        <taxon>Pleosporales</taxon>
        <taxon>Diademaceae</taxon>
        <taxon>Clathrospora</taxon>
    </lineage>
</organism>
<evidence type="ECO:0000313" key="2">
    <source>
        <dbReference type="Proteomes" id="UP000800038"/>
    </source>
</evidence>
<name>A0A6A5S5Q8_9PLEO</name>
<dbReference type="Pfam" id="PF06041">
    <property type="entry name" value="DUF924"/>
    <property type="match status" value="1"/>
</dbReference>
<dbReference type="Gene3D" id="1.25.40.10">
    <property type="entry name" value="Tetratricopeptide repeat domain"/>
    <property type="match status" value="1"/>
</dbReference>
<dbReference type="InterPro" id="IPR011990">
    <property type="entry name" value="TPR-like_helical_dom_sf"/>
</dbReference>
<dbReference type="SUPFAM" id="SSF48452">
    <property type="entry name" value="TPR-like"/>
    <property type="match status" value="1"/>
</dbReference>
<sequence length="314" mass="35693">MLTRFAVQTPLRLLTSSLYLSSLRPSSLQYQRAISNSTIRLDPSIFNPTLYKNATDIWLRDVDLSGQGLAMDVAKRWFTTSAVFDEECRNAFAHALDAIGPDKFPQASAQPFIDEIRRVAEEDDDEEGVKTRGARKGKGEEAAWTALSLILLLDQIPRNIYRTDGDLHKVYTHYDRISYALALSLLYSTPVPRPDTHPLFRLSSAHRMWFILPLMHSEEVSAHNLIDEILAEYGGELERMEGYTGSKTFLERQLKAEKSHREILERFGRYPHRNSALGRQSTEEEERFFAEGGATFGVGQQKKEGITEPIVNVE</sequence>
<dbReference type="Proteomes" id="UP000800038">
    <property type="component" value="Unassembled WGS sequence"/>
</dbReference>
<evidence type="ECO:0000313" key="1">
    <source>
        <dbReference type="EMBL" id="KAF1935253.1"/>
    </source>
</evidence>
<reference evidence="1" key="1">
    <citation type="journal article" date="2020" name="Stud. Mycol.">
        <title>101 Dothideomycetes genomes: a test case for predicting lifestyles and emergence of pathogens.</title>
        <authorList>
            <person name="Haridas S."/>
            <person name="Albert R."/>
            <person name="Binder M."/>
            <person name="Bloem J."/>
            <person name="Labutti K."/>
            <person name="Salamov A."/>
            <person name="Andreopoulos B."/>
            <person name="Baker S."/>
            <person name="Barry K."/>
            <person name="Bills G."/>
            <person name="Bluhm B."/>
            <person name="Cannon C."/>
            <person name="Castanera R."/>
            <person name="Culley D."/>
            <person name="Daum C."/>
            <person name="Ezra D."/>
            <person name="Gonzalez J."/>
            <person name="Henrissat B."/>
            <person name="Kuo A."/>
            <person name="Liang C."/>
            <person name="Lipzen A."/>
            <person name="Lutzoni F."/>
            <person name="Magnuson J."/>
            <person name="Mondo S."/>
            <person name="Nolan M."/>
            <person name="Ohm R."/>
            <person name="Pangilinan J."/>
            <person name="Park H.-J."/>
            <person name="Ramirez L."/>
            <person name="Alfaro M."/>
            <person name="Sun H."/>
            <person name="Tritt A."/>
            <person name="Yoshinaga Y."/>
            <person name="Zwiers L.-H."/>
            <person name="Turgeon B."/>
            <person name="Goodwin S."/>
            <person name="Spatafora J."/>
            <person name="Crous P."/>
            <person name="Grigoriev I."/>
        </authorList>
    </citation>
    <scope>NUCLEOTIDE SEQUENCE</scope>
    <source>
        <strain evidence="1">CBS 161.51</strain>
    </source>
</reference>
<keyword evidence="2" id="KW-1185">Reference proteome</keyword>
<dbReference type="AlphaFoldDB" id="A0A6A5S5Q8"/>
<dbReference type="InterPro" id="IPR010323">
    <property type="entry name" value="DUF924"/>
</dbReference>